<keyword evidence="5" id="KW-0653">Protein transport</keyword>
<feature type="signal peptide" evidence="6">
    <location>
        <begin position="1"/>
        <end position="17"/>
    </location>
</feature>
<dbReference type="STRING" id="136037.A0A067QS01"/>
<gene>
    <name evidence="7" type="ORF">L798_07186</name>
</gene>
<feature type="chain" id="PRO_5001644263" evidence="6">
    <location>
        <begin position="18"/>
        <end position="189"/>
    </location>
</feature>
<organism evidence="7 8">
    <name type="scientific">Zootermopsis nevadensis</name>
    <name type="common">Dampwood termite</name>
    <dbReference type="NCBI Taxonomy" id="136037"/>
    <lineage>
        <taxon>Eukaryota</taxon>
        <taxon>Metazoa</taxon>
        <taxon>Ecdysozoa</taxon>
        <taxon>Arthropoda</taxon>
        <taxon>Hexapoda</taxon>
        <taxon>Insecta</taxon>
        <taxon>Pterygota</taxon>
        <taxon>Neoptera</taxon>
        <taxon>Polyneoptera</taxon>
        <taxon>Dictyoptera</taxon>
        <taxon>Blattodea</taxon>
        <taxon>Blattoidea</taxon>
        <taxon>Termitoidae</taxon>
        <taxon>Termopsidae</taxon>
        <taxon>Zootermopsis</taxon>
    </lineage>
</organism>
<evidence type="ECO:0000256" key="6">
    <source>
        <dbReference type="SAM" id="SignalP"/>
    </source>
</evidence>
<dbReference type="eggNOG" id="KOG1241">
    <property type="taxonomic scope" value="Eukaryota"/>
</dbReference>
<comment type="subcellular location">
    <subcellularLocation>
        <location evidence="1">Cytoplasm</location>
    </subcellularLocation>
</comment>
<dbReference type="SUPFAM" id="SSF48371">
    <property type="entry name" value="ARM repeat"/>
    <property type="match status" value="1"/>
</dbReference>
<keyword evidence="4" id="KW-0677">Repeat</keyword>
<dbReference type="GO" id="GO:0005737">
    <property type="term" value="C:cytoplasm"/>
    <property type="evidence" value="ECO:0007669"/>
    <property type="project" value="UniProtKB-SubCell"/>
</dbReference>
<keyword evidence="6" id="KW-0732">Signal</keyword>
<evidence type="ECO:0000256" key="2">
    <source>
        <dbReference type="ARBA" id="ARBA00022448"/>
    </source>
</evidence>
<dbReference type="InParanoid" id="A0A067QS01"/>
<dbReference type="AlphaFoldDB" id="A0A067QS01"/>
<name>A0A067QS01_ZOONE</name>
<evidence type="ECO:0000256" key="4">
    <source>
        <dbReference type="ARBA" id="ARBA00022737"/>
    </source>
</evidence>
<dbReference type="Proteomes" id="UP000027135">
    <property type="component" value="Unassembled WGS sequence"/>
</dbReference>
<sequence length="189" mass="21325">MSAFIIIFVCFLCQSERNSIMEGVCGAAQSSDMQVRVAALQCLLKIMSLYYEYMETYMGESLIPITVEGMKSVIDEVAIQGIDFWSVVSDQEMDLYLGDYGVRRIRQRSCTFYLNGALQFVVPVLLQRLTKQEEYDGDDCYPSKAAGVCLMLLATCCEDNIVPFVLPFIKDNIKSADWKFRDAALMAFG</sequence>
<dbReference type="InterPro" id="IPR016024">
    <property type="entry name" value="ARM-type_fold"/>
</dbReference>
<keyword evidence="2" id="KW-0813">Transport</keyword>
<keyword evidence="3" id="KW-0963">Cytoplasm</keyword>
<keyword evidence="8" id="KW-1185">Reference proteome</keyword>
<dbReference type="InterPro" id="IPR011989">
    <property type="entry name" value="ARM-like"/>
</dbReference>
<reference evidence="7 8" key="1">
    <citation type="journal article" date="2014" name="Nat. Commun.">
        <title>Molecular traces of alternative social organization in a termite genome.</title>
        <authorList>
            <person name="Terrapon N."/>
            <person name="Li C."/>
            <person name="Robertson H.M."/>
            <person name="Ji L."/>
            <person name="Meng X."/>
            <person name="Booth W."/>
            <person name="Chen Z."/>
            <person name="Childers C.P."/>
            <person name="Glastad K.M."/>
            <person name="Gokhale K."/>
            <person name="Gowin J."/>
            <person name="Gronenberg W."/>
            <person name="Hermansen R.A."/>
            <person name="Hu H."/>
            <person name="Hunt B.G."/>
            <person name="Huylmans A.K."/>
            <person name="Khalil S.M."/>
            <person name="Mitchell R.D."/>
            <person name="Munoz-Torres M.C."/>
            <person name="Mustard J.A."/>
            <person name="Pan H."/>
            <person name="Reese J.T."/>
            <person name="Scharf M.E."/>
            <person name="Sun F."/>
            <person name="Vogel H."/>
            <person name="Xiao J."/>
            <person name="Yang W."/>
            <person name="Yang Z."/>
            <person name="Yang Z."/>
            <person name="Zhou J."/>
            <person name="Zhu J."/>
            <person name="Brent C.S."/>
            <person name="Elsik C.G."/>
            <person name="Goodisman M.A."/>
            <person name="Liberles D.A."/>
            <person name="Roe R.M."/>
            <person name="Vargo E.L."/>
            <person name="Vilcinskas A."/>
            <person name="Wang J."/>
            <person name="Bornberg-Bauer E."/>
            <person name="Korb J."/>
            <person name="Zhang G."/>
            <person name="Liebig J."/>
        </authorList>
    </citation>
    <scope>NUCLEOTIDE SEQUENCE [LARGE SCALE GENOMIC DNA]</scope>
    <source>
        <tissue evidence="7">Whole organism</tissue>
    </source>
</reference>
<accession>A0A067QS01</accession>
<dbReference type="GO" id="GO:0006606">
    <property type="term" value="P:protein import into nucleus"/>
    <property type="evidence" value="ECO:0007669"/>
    <property type="project" value="InterPro"/>
</dbReference>
<evidence type="ECO:0000256" key="1">
    <source>
        <dbReference type="ARBA" id="ARBA00004496"/>
    </source>
</evidence>
<evidence type="ECO:0000256" key="5">
    <source>
        <dbReference type="ARBA" id="ARBA00022927"/>
    </source>
</evidence>
<dbReference type="PANTHER" id="PTHR10527">
    <property type="entry name" value="IMPORTIN BETA"/>
    <property type="match status" value="1"/>
</dbReference>
<proteinExistence type="predicted"/>
<protein>
    <submittedName>
        <fullName evidence="7">Importin subunit beta-1</fullName>
    </submittedName>
</protein>
<evidence type="ECO:0000256" key="3">
    <source>
        <dbReference type="ARBA" id="ARBA00022490"/>
    </source>
</evidence>
<dbReference type="EMBL" id="KK853759">
    <property type="protein sequence ID" value="KDQ84973.1"/>
    <property type="molecule type" value="Genomic_DNA"/>
</dbReference>
<evidence type="ECO:0000313" key="8">
    <source>
        <dbReference type="Proteomes" id="UP000027135"/>
    </source>
</evidence>
<dbReference type="Gene3D" id="1.25.10.10">
    <property type="entry name" value="Leucine-rich Repeat Variant"/>
    <property type="match status" value="1"/>
</dbReference>
<evidence type="ECO:0000313" key="7">
    <source>
        <dbReference type="EMBL" id="KDQ84973.1"/>
    </source>
</evidence>
<dbReference type="InterPro" id="IPR040122">
    <property type="entry name" value="Importin_beta"/>
</dbReference>